<reference evidence="1 2" key="1">
    <citation type="submission" date="2015-06" db="EMBL/GenBank/DDBJ databases">
        <title>Expansion of signal transduction pathways in fungi by whole-genome duplication.</title>
        <authorList>
            <consortium name="DOE Joint Genome Institute"/>
            <person name="Corrochano L.M."/>
            <person name="Kuo A."/>
            <person name="Marcet-Houben M."/>
            <person name="Polaino S."/>
            <person name="Salamov A."/>
            <person name="Villalobos J.M."/>
            <person name="Alvarez M.I."/>
            <person name="Avalos J."/>
            <person name="Benito E.P."/>
            <person name="Benoit I."/>
            <person name="Burger G."/>
            <person name="Camino L.P."/>
            <person name="Canovas D."/>
            <person name="Cerda-Olmedo E."/>
            <person name="Cheng J.-F."/>
            <person name="Dominguez A."/>
            <person name="Elias M."/>
            <person name="Eslava A.P."/>
            <person name="Glaser F."/>
            <person name="Grimwood J."/>
            <person name="Gutierrez G."/>
            <person name="Heitman J."/>
            <person name="Henrissat B."/>
            <person name="Iturriaga E.A."/>
            <person name="Lang B.F."/>
            <person name="Lavin J.L."/>
            <person name="Lee S."/>
            <person name="Li W."/>
            <person name="Lindquist E."/>
            <person name="Lopez-Garcia S."/>
            <person name="Luque E.M."/>
            <person name="Marcos A.T."/>
            <person name="Martin J."/>
            <person name="Mccluskey K."/>
            <person name="Medina H.R."/>
            <person name="Miralles-Duran A."/>
            <person name="Miyazaki A."/>
            <person name="Munoz-Torres E."/>
            <person name="Oguiza J.A."/>
            <person name="Ohm R."/>
            <person name="Olmedo M."/>
            <person name="Orejas M."/>
            <person name="Ortiz-Castellanos L."/>
            <person name="Pisabarro A.G."/>
            <person name="Rodriguez-Romero J."/>
            <person name="Ruiz-Herrera J."/>
            <person name="Ruiz-Vazquez R."/>
            <person name="Sanz C."/>
            <person name="Schackwitz W."/>
            <person name="Schmutz J."/>
            <person name="Shahriari M."/>
            <person name="Shelest E."/>
            <person name="Silva-Franco F."/>
            <person name="Soanes D."/>
            <person name="Syed K."/>
            <person name="Tagua V.G."/>
            <person name="Talbot N.J."/>
            <person name="Thon M."/>
            <person name="De Vries R.P."/>
            <person name="Wiebenga A."/>
            <person name="Yadav J.S."/>
            <person name="Braun E.L."/>
            <person name="Baker S."/>
            <person name="Garre V."/>
            <person name="Horwitz B."/>
            <person name="Torres-Martinez S."/>
            <person name="Idnurm A."/>
            <person name="Herrera-Estrella A."/>
            <person name="Gabaldon T."/>
            <person name="Grigoriev I.V."/>
        </authorList>
    </citation>
    <scope>NUCLEOTIDE SEQUENCE [LARGE SCALE GENOMIC DNA]</scope>
    <source>
        <strain evidence="1 2">CBS 277.49</strain>
    </source>
</reference>
<sequence>MERGNGKAWFLRYSWKLINSVPHLPATYKDQLPDFISSMWKLKVTRYTVFSFFFNDG</sequence>
<comment type="caution">
    <text evidence="1">The sequence shown here is derived from an EMBL/GenBank/DDBJ whole genome shotgun (WGS) entry which is preliminary data.</text>
</comment>
<gene>
    <name evidence="1" type="ORF">MUCCIDRAFT_157460</name>
</gene>
<dbReference type="AlphaFoldDB" id="A0A162YBA4"/>
<dbReference type="Proteomes" id="UP000077051">
    <property type="component" value="Unassembled WGS sequence"/>
</dbReference>
<proteinExistence type="predicted"/>
<protein>
    <submittedName>
        <fullName evidence="1">Uncharacterized protein</fullName>
    </submittedName>
</protein>
<keyword evidence="2" id="KW-1185">Reference proteome</keyword>
<dbReference type="VEuPathDB" id="FungiDB:MUCCIDRAFT_157460"/>
<organism evidence="1 2">
    <name type="scientific">Mucor lusitanicus CBS 277.49</name>
    <dbReference type="NCBI Taxonomy" id="747725"/>
    <lineage>
        <taxon>Eukaryota</taxon>
        <taxon>Fungi</taxon>
        <taxon>Fungi incertae sedis</taxon>
        <taxon>Mucoromycota</taxon>
        <taxon>Mucoromycotina</taxon>
        <taxon>Mucoromycetes</taxon>
        <taxon>Mucorales</taxon>
        <taxon>Mucorineae</taxon>
        <taxon>Mucoraceae</taxon>
        <taxon>Mucor</taxon>
    </lineage>
</organism>
<dbReference type="OrthoDB" id="2443197at2759"/>
<name>A0A162YBA4_MUCCL</name>
<dbReference type="EMBL" id="AMYB01000011">
    <property type="protein sequence ID" value="OAC98106.1"/>
    <property type="molecule type" value="Genomic_DNA"/>
</dbReference>
<accession>A0A162YBA4</accession>
<evidence type="ECO:0000313" key="2">
    <source>
        <dbReference type="Proteomes" id="UP000077051"/>
    </source>
</evidence>
<evidence type="ECO:0000313" key="1">
    <source>
        <dbReference type="EMBL" id="OAC98106.1"/>
    </source>
</evidence>